<dbReference type="InterPro" id="IPR000111">
    <property type="entry name" value="Glyco_hydro_27/36_CS"/>
</dbReference>
<dbReference type="CDD" id="cd14791">
    <property type="entry name" value="GH36"/>
    <property type="match status" value="1"/>
</dbReference>
<dbReference type="SUPFAM" id="SSF51445">
    <property type="entry name" value="(Trans)glycosidases"/>
    <property type="match status" value="1"/>
</dbReference>
<evidence type="ECO:0000256" key="7">
    <source>
        <dbReference type="PIRSR" id="PIRSR005536-1"/>
    </source>
</evidence>
<dbReference type="Gene3D" id="2.60.40.1180">
    <property type="entry name" value="Golgi alpha-mannosidase II"/>
    <property type="match status" value="1"/>
</dbReference>
<dbReference type="Pfam" id="PF16875">
    <property type="entry name" value="Glyco_hydro_36N"/>
    <property type="match status" value="1"/>
</dbReference>
<dbReference type="PRINTS" id="PR00743">
    <property type="entry name" value="GLHYDRLASE36"/>
</dbReference>
<dbReference type="FunFam" id="3.20.20.70:FF:000118">
    <property type="entry name" value="Alpha-galactosidase"/>
    <property type="match status" value="1"/>
</dbReference>
<evidence type="ECO:0000256" key="4">
    <source>
        <dbReference type="ARBA" id="ARBA00022801"/>
    </source>
</evidence>
<dbReference type="InterPro" id="IPR038417">
    <property type="entry name" value="Alpga-gal_N_sf"/>
</dbReference>
<sequence>MANLISFDEQNKVFHLHNDKISYIFSVVEGGLLNHLYYGKRINEYHGEMNYPRIDRGFSGNLPGSLDRTFSPDTLMQEYSTSGICDYRTPAVIVRQENGSRASRFEYQGYRIEAGKPKLKGLPATYVESDDEAETLYVTLKDQVSDVEVTLLYTIYRDRAVIARSAQIKNNGDTAVYLDKVASMQIDLPNQPLDVVSFPGAHANERDMERAHLNRGVRKYESRRGTTSHQMNNFVALCSPNTDEMNGEVYGFDLVYSGNFAIEVERDQIQQTRVTCGINDYNFAWKLASNEKFQTPESLIVYSDEGFNGMSQTFHHLIQERVVRGKYRDQERPIVVNNWEATFMDFTEEKLTPIVDEAQRLGIEMFVLDDGWFGHRDDDNSSLGDWYVDQKKFPKGLKHFADYVHNKGLKFGLWFEPEMISIDSDLYREHPDYMMAVPGRKPSPSRNQYLLDLTRKDVRDNIIGQVEKILRENDVDYVKWDMNRHLSDVYSLKLPADQEGEVYHRYILGAYEMVDQITSDFPEILFEGCSGGGGRFDTGWAYYMPQSWASDNTDAVARQRIQYATSYVYPTSTMTAHVSVSPNQQTGRQTSFETRGNCAMSGVFGYELDLTQMSDDEKAMVTKQVAEYKEIRHLVQFGDFYRLKSPYTSNECAWMFVSPDKKDVLVKQFQTMADAQALSTITKLVGLDPQKHYQNVETKEIFGGDELMNVGFFNPFYHHDYASSSYRFKVID</sequence>
<dbReference type="Proteomes" id="UP000078520">
    <property type="component" value="Unassembled WGS sequence"/>
</dbReference>
<dbReference type="PROSITE" id="PS00512">
    <property type="entry name" value="ALPHA_GALACTOSIDASE"/>
    <property type="match status" value="1"/>
</dbReference>
<dbReference type="OrthoDB" id="9758822at2"/>
<reference evidence="11" key="1">
    <citation type="submission" date="2016-03" db="EMBL/GenBank/DDBJ databases">
        <authorList>
            <person name="Johnson T.J."/>
            <person name="Youmans B."/>
            <person name="Case K."/>
            <person name="Noll S."/>
        </authorList>
    </citation>
    <scope>NUCLEOTIDE SEQUENCE [LARGE SCALE GENOMIC DNA]</scope>
    <source>
        <strain evidence="11">UMNLAv8</strain>
    </source>
</reference>
<dbReference type="AlphaFoldDB" id="A0A179C1E5"/>
<dbReference type="InterPro" id="IPR050985">
    <property type="entry name" value="Alpha-glycosidase_related"/>
</dbReference>
<feature type="domain" description="Glycosyl hydrolase family 36 C-terminal" evidence="8">
    <location>
        <begin position="651"/>
        <end position="728"/>
    </location>
</feature>
<evidence type="ECO:0000313" key="11">
    <source>
        <dbReference type="Proteomes" id="UP000078520"/>
    </source>
</evidence>
<dbReference type="InterPro" id="IPR002252">
    <property type="entry name" value="Glyco_hydro_36"/>
</dbReference>
<comment type="similarity">
    <text evidence="2">Belongs to the glycosyl hydrolase 36 family.</text>
</comment>
<dbReference type="EMBL" id="LVKI01000061">
    <property type="protein sequence ID" value="OAQ05979.1"/>
    <property type="molecule type" value="Genomic_DNA"/>
</dbReference>
<comment type="catalytic activity">
    <reaction evidence="1 6">
        <text>Hydrolysis of terminal, non-reducing alpha-D-galactose residues in alpha-D-galactosides, including galactose oligosaccharides, galactomannans and galactolipids.</text>
        <dbReference type="EC" id="3.2.1.22"/>
    </reaction>
</comment>
<keyword evidence="4 6" id="KW-0378">Hydrolase</keyword>
<dbReference type="Gene3D" id="2.70.98.60">
    <property type="entry name" value="alpha-galactosidase from lactobacil brevis"/>
    <property type="match status" value="1"/>
</dbReference>
<dbReference type="GO" id="GO:0016052">
    <property type="term" value="P:carbohydrate catabolic process"/>
    <property type="evidence" value="ECO:0007669"/>
    <property type="project" value="InterPro"/>
</dbReference>
<comment type="caution">
    <text evidence="10">The sequence shown here is derived from an EMBL/GenBank/DDBJ whole genome shotgun (WGS) entry which is preliminary data.</text>
</comment>
<dbReference type="InterPro" id="IPR013785">
    <property type="entry name" value="Aldolase_TIM"/>
</dbReference>
<dbReference type="Pfam" id="PF02065">
    <property type="entry name" value="Melibiase"/>
    <property type="match status" value="1"/>
</dbReference>
<protein>
    <recommendedName>
        <fullName evidence="3 6">Alpha-galactosidase</fullName>
        <ecNumber evidence="3 6">3.2.1.22</ecNumber>
    </recommendedName>
</protein>
<evidence type="ECO:0000313" key="10">
    <source>
        <dbReference type="EMBL" id="OAQ05979.1"/>
    </source>
</evidence>
<evidence type="ECO:0000256" key="3">
    <source>
        <dbReference type="ARBA" id="ARBA00012755"/>
    </source>
</evidence>
<keyword evidence="5 6" id="KW-0326">Glycosidase</keyword>
<dbReference type="InterPro" id="IPR031705">
    <property type="entry name" value="Glyco_hydro_36_C"/>
</dbReference>
<dbReference type="InterPro" id="IPR031704">
    <property type="entry name" value="Glyco_hydro_36_N"/>
</dbReference>
<evidence type="ECO:0000256" key="1">
    <source>
        <dbReference type="ARBA" id="ARBA00001255"/>
    </source>
</evidence>
<evidence type="ECO:0000256" key="2">
    <source>
        <dbReference type="ARBA" id="ARBA00006202"/>
    </source>
</evidence>
<dbReference type="PANTHER" id="PTHR43053">
    <property type="entry name" value="GLYCOSIDASE FAMILY 31"/>
    <property type="match status" value="1"/>
</dbReference>
<feature type="active site" description="Proton donor" evidence="7">
    <location>
        <position position="551"/>
    </location>
</feature>
<evidence type="ECO:0000259" key="9">
    <source>
        <dbReference type="Pfam" id="PF16875"/>
    </source>
</evidence>
<feature type="domain" description="Glycosyl hydrolase family 36 N-terminal" evidence="9">
    <location>
        <begin position="31"/>
        <end position="288"/>
    </location>
</feature>
<dbReference type="EC" id="3.2.1.22" evidence="3 6"/>
<dbReference type="Pfam" id="PF16874">
    <property type="entry name" value="Glyco_hydro_36C"/>
    <property type="match status" value="1"/>
</dbReference>
<feature type="active site" description="Nucleophile" evidence="7">
    <location>
        <position position="481"/>
    </location>
</feature>
<dbReference type="PANTHER" id="PTHR43053:SF3">
    <property type="entry name" value="ALPHA-GALACTOSIDASE C-RELATED"/>
    <property type="match status" value="1"/>
</dbReference>
<dbReference type="GO" id="GO:0004557">
    <property type="term" value="F:alpha-galactosidase activity"/>
    <property type="evidence" value="ECO:0007669"/>
    <property type="project" value="UniProtKB-UniRule"/>
</dbReference>
<evidence type="ECO:0000256" key="6">
    <source>
        <dbReference type="PIRNR" id="PIRNR005536"/>
    </source>
</evidence>
<dbReference type="InterPro" id="IPR017853">
    <property type="entry name" value="GH"/>
</dbReference>
<evidence type="ECO:0000256" key="5">
    <source>
        <dbReference type="ARBA" id="ARBA00023295"/>
    </source>
</evidence>
<proteinExistence type="inferred from homology"/>
<dbReference type="Gene3D" id="3.20.20.70">
    <property type="entry name" value="Aldolase class I"/>
    <property type="match status" value="1"/>
</dbReference>
<organism evidence="10 11">
    <name type="scientific">Ligilactobacillus aviarius</name>
    <dbReference type="NCBI Taxonomy" id="1606"/>
    <lineage>
        <taxon>Bacteria</taxon>
        <taxon>Bacillati</taxon>
        <taxon>Bacillota</taxon>
        <taxon>Bacilli</taxon>
        <taxon>Lactobacillales</taxon>
        <taxon>Lactobacillaceae</taxon>
        <taxon>Ligilactobacillus</taxon>
    </lineage>
</organism>
<dbReference type="InterPro" id="IPR013780">
    <property type="entry name" value="Glyco_hydro_b"/>
</dbReference>
<gene>
    <name evidence="10" type="ORF">A3O14_01145</name>
</gene>
<name>A0A179C1E5_9LACO</name>
<accession>A0A179C1E5</accession>
<dbReference type="RefSeq" id="WP_064207574.1">
    <property type="nucleotide sequence ID" value="NZ_LVKC01000030.1"/>
</dbReference>
<evidence type="ECO:0000259" key="8">
    <source>
        <dbReference type="Pfam" id="PF16874"/>
    </source>
</evidence>
<dbReference type="PIRSF" id="PIRSF005536">
    <property type="entry name" value="Agal"/>
    <property type="match status" value="1"/>
</dbReference>